<name>A0A4C1UQP1_EUMVA</name>
<accession>A0A4C1UQP1</accession>
<dbReference type="EMBL" id="BGZK01000208">
    <property type="protein sequence ID" value="GBP28540.1"/>
    <property type="molecule type" value="Genomic_DNA"/>
</dbReference>
<gene>
    <name evidence="1" type="ORF">EVAR_23005_1</name>
</gene>
<protein>
    <submittedName>
        <fullName evidence="1">Uncharacterized protein</fullName>
    </submittedName>
</protein>
<evidence type="ECO:0000313" key="2">
    <source>
        <dbReference type="Proteomes" id="UP000299102"/>
    </source>
</evidence>
<keyword evidence="2" id="KW-1185">Reference proteome</keyword>
<dbReference type="Proteomes" id="UP000299102">
    <property type="component" value="Unassembled WGS sequence"/>
</dbReference>
<comment type="caution">
    <text evidence="1">The sequence shown here is derived from an EMBL/GenBank/DDBJ whole genome shotgun (WGS) entry which is preliminary data.</text>
</comment>
<evidence type="ECO:0000313" key="1">
    <source>
        <dbReference type="EMBL" id="GBP28540.1"/>
    </source>
</evidence>
<dbReference type="AlphaFoldDB" id="A0A4C1UQP1"/>
<reference evidence="1 2" key="1">
    <citation type="journal article" date="2019" name="Commun. Biol.">
        <title>The bagworm genome reveals a unique fibroin gene that provides high tensile strength.</title>
        <authorList>
            <person name="Kono N."/>
            <person name="Nakamura H."/>
            <person name="Ohtoshi R."/>
            <person name="Tomita M."/>
            <person name="Numata K."/>
            <person name="Arakawa K."/>
        </authorList>
    </citation>
    <scope>NUCLEOTIDE SEQUENCE [LARGE SCALE GENOMIC DNA]</scope>
</reference>
<organism evidence="1 2">
    <name type="scientific">Eumeta variegata</name>
    <name type="common">Bagworm moth</name>
    <name type="synonym">Eumeta japonica</name>
    <dbReference type="NCBI Taxonomy" id="151549"/>
    <lineage>
        <taxon>Eukaryota</taxon>
        <taxon>Metazoa</taxon>
        <taxon>Ecdysozoa</taxon>
        <taxon>Arthropoda</taxon>
        <taxon>Hexapoda</taxon>
        <taxon>Insecta</taxon>
        <taxon>Pterygota</taxon>
        <taxon>Neoptera</taxon>
        <taxon>Endopterygota</taxon>
        <taxon>Lepidoptera</taxon>
        <taxon>Glossata</taxon>
        <taxon>Ditrysia</taxon>
        <taxon>Tineoidea</taxon>
        <taxon>Psychidae</taxon>
        <taxon>Oiketicinae</taxon>
        <taxon>Eumeta</taxon>
    </lineage>
</organism>
<proteinExistence type="predicted"/>
<sequence>MDGNCVVVHHPPELEVAQDMFAGAASLAVKAVHDHKKKISCPRGDKEDITGLLKWFEVRVVGVSRGAQLRPPVALAWLEIDGKLDYLAITLAELRAARDRTALRLRGP</sequence>